<dbReference type="AlphaFoldDB" id="A0A4P7GH50"/>
<dbReference type="Proteomes" id="UP000294894">
    <property type="component" value="Chromosome"/>
</dbReference>
<evidence type="ECO:0000259" key="1">
    <source>
        <dbReference type="Pfam" id="PF01814"/>
    </source>
</evidence>
<protein>
    <submittedName>
        <fullName evidence="2">Hemerythrin domain-containing protein</fullName>
    </submittedName>
</protein>
<gene>
    <name evidence="2" type="ORF">EXE57_00855</name>
</gene>
<dbReference type="Pfam" id="PF01814">
    <property type="entry name" value="Hemerythrin"/>
    <property type="match status" value="1"/>
</dbReference>
<accession>A0A4P7GH50</accession>
<dbReference type="OrthoDB" id="5197650at2"/>
<reference evidence="2 3" key="1">
    <citation type="submission" date="2019-03" db="EMBL/GenBank/DDBJ databases">
        <title>Three New Species of Nocardioides, Nocardioides euryhalodurans sp. nov., Nocardioides seonyuensis sp. nov. and Nocardioides eburneoflavus sp. nov., Iolated from Soil.</title>
        <authorList>
            <person name="Roh S.G."/>
            <person name="Lee C."/>
            <person name="Kim M.-K."/>
            <person name="Kim S.B."/>
        </authorList>
    </citation>
    <scope>NUCLEOTIDE SEQUENCE [LARGE SCALE GENOMIC DNA]</scope>
    <source>
        <strain evidence="2 3">MMS17-SY117</strain>
    </source>
</reference>
<dbReference type="Gene3D" id="1.20.120.520">
    <property type="entry name" value="nmb1532 protein domain like"/>
    <property type="match status" value="1"/>
</dbReference>
<feature type="domain" description="Hemerythrin-like" evidence="1">
    <location>
        <begin position="51"/>
        <end position="177"/>
    </location>
</feature>
<keyword evidence="3" id="KW-1185">Reference proteome</keyword>
<sequence length="265" mass="29229">MARRARLDRRLHLRDPRRRVARSGQTPCLGRLAGSTLDVMTVDTRMNSIIHAALCRDLDRTALLVDRPSELEPERLTQLGTHLVWMMDLLHDHHTTEDTRLFPAMRANNPAARELLDQMDTEHQAIADAMGALTDAGRRAASGDAGAVDAIRTALPALRTVLDPHLAHEEQELAPLVPQSMGEAEWAAFEKSNTEGKAPPVLAFQGHWMLDNLGDEHAAVVKAQVPAVPRFVMLRLLGGPYRRRRTAVWGGTAAADVRSRPLTPA</sequence>
<evidence type="ECO:0000313" key="3">
    <source>
        <dbReference type="Proteomes" id="UP000294894"/>
    </source>
</evidence>
<evidence type="ECO:0000313" key="2">
    <source>
        <dbReference type="EMBL" id="QBR90977.1"/>
    </source>
</evidence>
<dbReference type="InterPro" id="IPR012312">
    <property type="entry name" value="Hemerythrin-like"/>
</dbReference>
<proteinExistence type="predicted"/>
<dbReference type="KEGG" id="noy:EXE57_00855"/>
<dbReference type="CDD" id="cd12108">
    <property type="entry name" value="Hr-like"/>
    <property type="match status" value="1"/>
</dbReference>
<name>A0A4P7GH50_9ACTN</name>
<organism evidence="2 3">
    <name type="scientific">Nocardioides euryhalodurans</name>
    <dbReference type="NCBI Taxonomy" id="2518370"/>
    <lineage>
        <taxon>Bacteria</taxon>
        <taxon>Bacillati</taxon>
        <taxon>Actinomycetota</taxon>
        <taxon>Actinomycetes</taxon>
        <taxon>Propionibacteriales</taxon>
        <taxon>Nocardioidaceae</taxon>
        <taxon>Nocardioides</taxon>
    </lineage>
</organism>
<dbReference type="EMBL" id="CP038267">
    <property type="protein sequence ID" value="QBR90977.1"/>
    <property type="molecule type" value="Genomic_DNA"/>
</dbReference>